<sequence>MVRGYQPEYFVLWVWCVCSAKRVELYKLDFSFGHENIKSQGGEGVPGLAVLLPCKRKALRSSIKYFKWRAPAASSLHKPCCLHGQVVTTLVSLSSLAFSLLLRKKKRE</sequence>
<accession>A0AAV4UAE3</accession>
<reference evidence="1 2" key="1">
    <citation type="submission" date="2021-06" db="EMBL/GenBank/DDBJ databases">
        <title>Caerostris extrusa draft genome.</title>
        <authorList>
            <person name="Kono N."/>
            <person name="Arakawa K."/>
        </authorList>
    </citation>
    <scope>NUCLEOTIDE SEQUENCE [LARGE SCALE GENOMIC DNA]</scope>
</reference>
<name>A0AAV4UAE3_CAEEX</name>
<gene>
    <name evidence="1" type="ORF">CEXT_132381</name>
</gene>
<comment type="caution">
    <text evidence="1">The sequence shown here is derived from an EMBL/GenBank/DDBJ whole genome shotgun (WGS) entry which is preliminary data.</text>
</comment>
<protein>
    <submittedName>
        <fullName evidence="1">Uncharacterized protein</fullName>
    </submittedName>
</protein>
<evidence type="ECO:0000313" key="1">
    <source>
        <dbReference type="EMBL" id="GIY54680.1"/>
    </source>
</evidence>
<keyword evidence="2" id="KW-1185">Reference proteome</keyword>
<dbReference type="Proteomes" id="UP001054945">
    <property type="component" value="Unassembled WGS sequence"/>
</dbReference>
<dbReference type="AlphaFoldDB" id="A0AAV4UAE3"/>
<dbReference type="EMBL" id="BPLR01012541">
    <property type="protein sequence ID" value="GIY54680.1"/>
    <property type="molecule type" value="Genomic_DNA"/>
</dbReference>
<proteinExistence type="predicted"/>
<organism evidence="1 2">
    <name type="scientific">Caerostris extrusa</name>
    <name type="common">Bark spider</name>
    <name type="synonym">Caerostris bankana</name>
    <dbReference type="NCBI Taxonomy" id="172846"/>
    <lineage>
        <taxon>Eukaryota</taxon>
        <taxon>Metazoa</taxon>
        <taxon>Ecdysozoa</taxon>
        <taxon>Arthropoda</taxon>
        <taxon>Chelicerata</taxon>
        <taxon>Arachnida</taxon>
        <taxon>Araneae</taxon>
        <taxon>Araneomorphae</taxon>
        <taxon>Entelegynae</taxon>
        <taxon>Araneoidea</taxon>
        <taxon>Araneidae</taxon>
        <taxon>Caerostris</taxon>
    </lineage>
</organism>
<evidence type="ECO:0000313" key="2">
    <source>
        <dbReference type="Proteomes" id="UP001054945"/>
    </source>
</evidence>